<feature type="compositionally biased region" description="Basic and acidic residues" evidence="1">
    <location>
        <begin position="44"/>
        <end position="58"/>
    </location>
</feature>
<dbReference type="Proteomes" id="UP000523955">
    <property type="component" value="Unassembled WGS sequence"/>
</dbReference>
<evidence type="ECO:0000313" key="2">
    <source>
        <dbReference type="EMBL" id="MBB6626711.1"/>
    </source>
</evidence>
<feature type="region of interest" description="Disordered" evidence="1">
    <location>
        <begin position="112"/>
        <end position="137"/>
    </location>
</feature>
<accession>A0A7X0V9K1</accession>
<organism evidence="2 3">
    <name type="scientific">Nocardioides luti</name>
    <dbReference type="NCBI Taxonomy" id="2761101"/>
    <lineage>
        <taxon>Bacteria</taxon>
        <taxon>Bacillati</taxon>
        <taxon>Actinomycetota</taxon>
        <taxon>Actinomycetes</taxon>
        <taxon>Propionibacteriales</taxon>
        <taxon>Nocardioidaceae</taxon>
        <taxon>Nocardioides</taxon>
    </lineage>
</organism>
<feature type="compositionally biased region" description="Pro residues" evidence="1">
    <location>
        <begin position="116"/>
        <end position="125"/>
    </location>
</feature>
<feature type="region of interest" description="Disordered" evidence="1">
    <location>
        <begin position="44"/>
        <end position="71"/>
    </location>
</feature>
<reference evidence="2 3" key="1">
    <citation type="submission" date="2020-08" db="EMBL/GenBank/DDBJ databases">
        <authorList>
            <person name="Seo M.-J."/>
        </authorList>
    </citation>
    <scope>NUCLEOTIDE SEQUENCE [LARGE SCALE GENOMIC DNA]</scope>
    <source>
        <strain evidence="2 3">KIGAM211</strain>
    </source>
</reference>
<dbReference type="RefSeq" id="WP_185251953.1">
    <property type="nucleotide sequence ID" value="NZ_JACKXE010000001.1"/>
</dbReference>
<dbReference type="AlphaFoldDB" id="A0A7X0V9K1"/>
<evidence type="ECO:0000313" key="3">
    <source>
        <dbReference type="Proteomes" id="UP000523955"/>
    </source>
</evidence>
<proteinExistence type="predicted"/>
<sequence>MPPTSPHETRPDPSALIRETLAPLEDEIAEADQVVADNRAYLAEKRSRGLDPETKELLEQAARSPEAPDSLRKLATQVERGQITWDDVFRGGAGELGREFLSDAFRVASEHVSPEPVTPVEPPPEALAQGVDPTAVQDEMSQTLEEARMEHDRIWREALE</sequence>
<comment type="caution">
    <text evidence="2">The sequence shown here is derived from an EMBL/GenBank/DDBJ whole genome shotgun (WGS) entry which is preliminary data.</text>
</comment>
<keyword evidence="3" id="KW-1185">Reference proteome</keyword>
<name>A0A7X0V9K1_9ACTN</name>
<gene>
    <name evidence="2" type="ORF">H5V45_05175</name>
</gene>
<protein>
    <submittedName>
        <fullName evidence="2">Uncharacterized protein</fullName>
    </submittedName>
</protein>
<evidence type="ECO:0000256" key="1">
    <source>
        <dbReference type="SAM" id="MobiDB-lite"/>
    </source>
</evidence>
<dbReference type="EMBL" id="JACKXE010000001">
    <property type="protein sequence ID" value="MBB6626711.1"/>
    <property type="molecule type" value="Genomic_DNA"/>
</dbReference>